<evidence type="ECO:0000313" key="3">
    <source>
        <dbReference type="Proteomes" id="UP000006237"/>
    </source>
</evidence>
<sequence>MPIFSLFIQHSIKSTTMIKQKRESPVSALPENSERGRQL</sequence>
<keyword evidence="3" id="KW-1185">Reference proteome</keyword>
<dbReference type="EMBL" id="ACHF01000113">
    <property type="protein sequence ID" value="EEI62309.1"/>
    <property type="molecule type" value="Genomic_DNA"/>
</dbReference>
<reference evidence="2 3" key="1">
    <citation type="submission" date="2009-01" db="EMBL/GenBank/DDBJ databases">
        <authorList>
            <person name="Qin X."/>
            <person name="Bachman B."/>
            <person name="Battles P."/>
            <person name="Bell A."/>
            <person name="Bess C."/>
            <person name="Bickham C."/>
            <person name="Chaboub L."/>
            <person name="Chen D."/>
            <person name="Coyle M."/>
            <person name="Deiros D.R."/>
            <person name="Dinh H."/>
            <person name="Forbes L."/>
            <person name="Fowler G."/>
            <person name="Francisco L."/>
            <person name="Fu Q."/>
            <person name="Gubbala S."/>
            <person name="Hale W."/>
            <person name="Han Y."/>
            <person name="Hemphill L."/>
            <person name="Highlander S.K."/>
            <person name="Hirani K."/>
            <person name="Hogues M."/>
            <person name="Jackson L."/>
            <person name="Jakkamsetti A."/>
            <person name="Javaid M."/>
            <person name="Jiang H."/>
            <person name="Korchina V."/>
            <person name="Kovar C."/>
            <person name="Lara F."/>
            <person name="Lee S."/>
            <person name="Mata R."/>
            <person name="Mathew T."/>
            <person name="Moen C."/>
            <person name="Morales K."/>
            <person name="Munidasa M."/>
            <person name="Nazareth L."/>
            <person name="Ngo R."/>
            <person name="Nguyen L."/>
            <person name="Okwuonu G."/>
            <person name="Ongeri F."/>
            <person name="Patil S."/>
            <person name="Petrosino J."/>
            <person name="Pham C."/>
            <person name="Pham P."/>
            <person name="Pu L.-L."/>
            <person name="Puazo M."/>
            <person name="Raj R."/>
            <person name="Reid J."/>
            <person name="Rouhana J."/>
            <person name="Saada N."/>
            <person name="Shang Y."/>
            <person name="Simmons D."/>
            <person name="Thornton R."/>
            <person name="Warren J."/>
            <person name="Weissenberger G."/>
            <person name="Zhang J."/>
            <person name="Zhang L."/>
            <person name="Zhou C."/>
            <person name="Zhu D."/>
            <person name="Muzny D."/>
            <person name="Worley K."/>
            <person name="Gibbs R."/>
        </authorList>
    </citation>
    <scope>NUCLEOTIDE SEQUENCE [LARGE SCALE GENOMIC DNA]</scope>
    <source>
        <strain evidence="2 3">ATCC 51866</strain>
    </source>
</reference>
<protein>
    <submittedName>
        <fullName evidence="2">Uncharacterized protein</fullName>
    </submittedName>
</protein>
<dbReference type="Proteomes" id="UP000006237">
    <property type="component" value="Unassembled WGS sequence"/>
</dbReference>
<organism evidence="2 3">
    <name type="scientific">Corynebacterium glucuronolyticum ATCC 51866</name>
    <dbReference type="NCBI Taxonomy" id="548478"/>
    <lineage>
        <taxon>Bacteria</taxon>
        <taxon>Bacillati</taxon>
        <taxon>Actinomycetota</taxon>
        <taxon>Actinomycetes</taxon>
        <taxon>Mycobacteriales</taxon>
        <taxon>Corynebacteriaceae</taxon>
        <taxon>Corynebacterium</taxon>
    </lineage>
</organism>
<name>A0ABM9XMB8_9CORY</name>
<accession>A0ABM9XMB8</accession>
<gene>
    <name evidence="2" type="ORF">HMPREF0293_2204</name>
</gene>
<evidence type="ECO:0000313" key="2">
    <source>
        <dbReference type="EMBL" id="EEI62309.1"/>
    </source>
</evidence>
<proteinExistence type="predicted"/>
<evidence type="ECO:0000256" key="1">
    <source>
        <dbReference type="SAM" id="MobiDB-lite"/>
    </source>
</evidence>
<feature type="region of interest" description="Disordered" evidence="1">
    <location>
        <begin position="17"/>
        <end position="39"/>
    </location>
</feature>
<comment type="caution">
    <text evidence="2">The sequence shown here is derived from an EMBL/GenBank/DDBJ whole genome shotgun (WGS) entry which is preliminary data.</text>
</comment>